<dbReference type="RefSeq" id="WP_343048289.1">
    <property type="nucleotide sequence ID" value="NZ_CADIKI010000010.1"/>
</dbReference>
<gene>
    <name evidence="1" type="ORF">LMG27177_03670</name>
</gene>
<accession>A0A6J5G6K4</accession>
<evidence type="ECO:0000313" key="1">
    <source>
        <dbReference type="EMBL" id="CAB3794592.1"/>
    </source>
</evidence>
<sequence length="54" mass="6252">MAMVTRQAINSGAYLEHFESLPNLWSSERIQNFLTETMAERPEGLKDTWIFAYG</sequence>
<keyword evidence="2" id="KW-1185">Reference proteome</keyword>
<dbReference type="Proteomes" id="UP000494252">
    <property type="component" value="Unassembled WGS sequence"/>
</dbReference>
<protein>
    <submittedName>
        <fullName evidence="1">Uncharacterized protein</fullName>
    </submittedName>
</protein>
<name>A0A6J5G6K4_9BURK</name>
<proteinExistence type="predicted"/>
<dbReference type="AlphaFoldDB" id="A0A6J5G6K4"/>
<evidence type="ECO:0000313" key="2">
    <source>
        <dbReference type="Proteomes" id="UP000494252"/>
    </source>
</evidence>
<dbReference type="EMBL" id="CADIKI010000010">
    <property type="protein sequence ID" value="CAB3794592.1"/>
    <property type="molecule type" value="Genomic_DNA"/>
</dbReference>
<organism evidence="1 2">
    <name type="scientific">Paraburkholderia fynbosensis</name>
    <dbReference type="NCBI Taxonomy" id="1200993"/>
    <lineage>
        <taxon>Bacteria</taxon>
        <taxon>Pseudomonadati</taxon>
        <taxon>Pseudomonadota</taxon>
        <taxon>Betaproteobacteria</taxon>
        <taxon>Burkholderiales</taxon>
        <taxon>Burkholderiaceae</taxon>
        <taxon>Paraburkholderia</taxon>
    </lineage>
</organism>
<reference evidence="1 2" key="1">
    <citation type="submission" date="2020-04" db="EMBL/GenBank/DDBJ databases">
        <authorList>
            <person name="De Canck E."/>
        </authorList>
    </citation>
    <scope>NUCLEOTIDE SEQUENCE [LARGE SCALE GENOMIC DNA]</scope>
    <source>
        <strain evidence="1 2">LMG 27177</strain>
    </source>
</reference>